<dbReference type="PIRSF" id="PIRSF006324">
    <property type="entry name" value="LeuE"/>
    <property type="match status" value="1"/>
</dbReference>
<comment type="caution">
    <text evidence="7">The sequence shown here is derived from an EMBL/GenBank/DDBJ whole genome shotgun (WGS) entry which is preliminary data.</text>
</comment>
<comment type="subcellular location">
    <subcellularLocation>
        <location evidence="1">Cell membrane</location>
        <topology evidence="1">Multi-pass membrane protein</topology>
    </subcellularLocation>
</comment>
<accession>A0ABW0YYZ7</accession>
<evidence type="ECO:0000256" key="6">
    <source>
        <dbReference type="SAM" id="Phobius"/>
    </source>
</evidence>
<name>A0ABW0YYZ7_9ACTN</name>
<dbReference type="EMBL" id="JBHSPB010000004">
    <property type="protein sequence ID" value="MFC5720048.1"/>
    <property type="molecule type" value="Genomic_DNA"/>
</dbReference>
<organism evidence="7 8">
    <name type="scientific">Streptomyces gamaensis</name>
    <dbReference type="NCBI Taxonomy" id="1763542"/>
    <lineage>
        <taxon>Bacteria</taxon>
        <taxon>Bacillati</taxon>
        <taxon>Actinomycetota</taxon>
        <taxon>Actinomycetes</taxon>
        <taxon>Kitasatosporales</taxon>
        <taxon>Streptomycetaceae</taxon>
        <taxon>Streptomyces</taxon>
    </lineage>
</organism>
<dbReference type="PANTHER" id="PTHR30086:SF20">
    <property type="entry name" value="ARGININE EXPORTER PROTEIN ARGO-RELATED"/>
    <property type="match status" value="1"/>
</dbReference>
<sequence length="217" mass="22964">MNTLSAIGSFLVVATTLMVAPGPDTALVLRASVVHGKRHAFATVLGISSGAATWGISAALGISALVTASEVAYNTLRIAGAAYLVWMGVSMLWKTLRRVTADNSGEETDWSTAVTGAETPMRAWRRGITTNLLNPKVGVFYVAMLPQFVPDGASHLAMGLLLSLIHVLLGVLWFGLLIQATDLARKWLQRRSVQLGMDRATGAVLVCFGLLLGLSSS</sequence>
<feature type="transmembrane region" description="Helical" evidence="6">
    <location>
        <begin position="41"/>
        <end position="65"/>
    </location>
</feature>
<keyword evidence="4 6" id="KW-1133">Transmembrane helix</keyword>
<evidence type="ECO:0000313" key="8">
    <source>
        <dbReference type="Proteomes" id="UP001596083"/>
    </source>
</evidence>
<dbReference type="InterPro" id="IPR001123">
    <property type="entry name" value="LeuE-type"/>
</dbReference>
<evidence type="ECO:0000313" key="7">
    <source>
        <dbReference type="EMBL" id="MFC5720048.1"/>
    </source>
</evidence>
<feature type="transmembrane region" description="Helical" evidence="6">
    <location>
        <begin position="71"/>
        <end position="93"/>
    </location>
</feature>
<dbReference type="Pfam" id="PF01810">
    <property type="entry name" value="LysE"/>
    <property type="match status" value="1"/>
</dbReference>
<feature type="transmembrane region" description="Helical" evidence="6">
    <location>
        <begin position="199"/>
        <end position="216"/>
    </location>
</feature>
<keyword evidence="8" id="KW-1185">Reference proteome</keyword>
<proteinExistence type="predicted"/>
<keyword evidence="3 6" id="KW-0812">Transmembrane</keyword>
<evidence type="ECO:0000256" key="1">
    <source>
        <dbReference type="ARBA" id="ARBA00004651"/>
    </source>
</evidence>
<evidence type="ECO:0000256" key="3">
    <source>
        <dbReference type="ARBA" id="ARBA00022692"/>
    </source>
</evidence>
<dbReference type="RefSeq" id="WP_390315156.1">
    <property type="nucleotide sequence ID" value="NZ_JBHSPB010000004.1"/>
</dbReference>
<keyword evidence="5 6" id="KW-0472">Membrane</keyword>
<protein>
    <submittedName>
        <fullName evidence="7">LysE family translocator</fullName>
    </submittedName>
</protein>
<reference evidence="8" key="1">
    <citation type="journal article" date="2019" name="Int. J. Syst. Evol. Microbiol.">
        <title>The Global Catalogue of Microorganisms (GCM) 10K type strain sequencing project: providing services to taxonomists for standard genome sequencing and annotation.</title>
        <authorList>
            <consortium name="The Broad Institute Genomics Platform"/>
            <consortium name="The Broad Institute Genome Sequencing Center for Infectious Disease"/>
            <person name="Wu L."/>
            <person name="Ma J."/>
        </authorList>
    </citation>
    <scope>NUCLEOTIDE SEQUENCE [LARGE SCALE GENOMIC DNA]</scope>
    <source>
        <strain evidence="8">CGMCC 4.7304</strain>
    </source>
</reference>
<feature type="transmembrane region" description="Helical" evidence="6">
    <location>
        <begin position="6"/>
        <end position="29"/>
    </location>
</feature>
<feature type="transmembrane region" description="Helical" evidence="6">
    <location>
        <begin position="155"/>
        <end position="178"/>
    </location>
</feature>
<evidence type="ECO:0000256" key="2">
    <source>
        <dbReference type="ARBA" id="ARBA00022475"/>
    </source>
</evidence>
<dbReference type="PANTHER" id="PTHR30086">
    <property type="entry name" value="ARGININE EXPORTER PROTEIN ARGO"/>
    <property type="match status" value="1"/>
</dbReference>
<keyword evidence="2" id="KW-1003">Cell membrane</keyword>
<evidence type="ECO:0000256" key="5">
    <source>
        <dbReference type="ARBA" id="ARBA00023136"/>
    </source>
</evidence>
<gene>
    <name evidence="7" type="ORF">ACFP1Z_07685</name>
</gene>
<evidence type="ECO:0000256" key="4">
    <source>
        <dbReference type="ARBA" id="ARBA00022989"/>
    </source>
</evidence>
<dbReference type="Proteomes" id="UP001596083">
    <property type="component" value="Unassembled WGS sequence"/>
</dbReference>